<dbReference type="Proteomes" id="UP001209878">
    <property type="component" value="Unassembled WGS sequence"/>
</dbReference>
<dbReference type="AlphaFoldDB" id="A0AAD9NXZ1"/>
<name>A0AAD9NXZ1_RIDPI</name>
<keyword evidence="1" id="KW-0732">Signal</keyword>
<evidence type="ECO:0008006" key="4">
    <source>
        <dbReference type="Google" id="ProtNLM"/>
    </source>
</evidence>
<feature type="chain" id="PRO_5042030533" description="Secreted protein" evidence="1">
    <location>
        <begin position="24"/>
        <end position="83"/>
    </location>
</feature>
<sequence length="83" mass="8932">MHGGRNVLSSLLALRGVTRLQSAANGEVRAGVAVPRDTLACTSTSSLYSIRFLTGSQCNCRSIVIKDSRSPHRICMTIRAADR</sequence>
<dbReference type="EMBL" id="JAODUO010000264">
    <property type="protein sequence ID" value="KAK2184497.1"/>
    <property type="molecule type" value="Genomic_DNA"/>
</dbReference>
<evidence type="ECO:0000313" key="3">
    <source>
        <dbReference type="Proteomes" id="UP001209878"/>
    </source>
</evidence>
<organism evidence="2 3">
    <name type="scientific">Ridgeia piscesae</name>
    <name type="common">Tubeworm</name>
    <dbReference type="NCBI Taxonomy" id="27915"/>
    <lineage>
        <taxon>Eukaryota</taxon>
        <taxon>Metazoa</taxon>
        <taxon>Spiralia</taxon>
        <taxon>Lophotrochozoa</taxon>
        <taxon>Annelida</taxon>
        <taxon>Polychaeta</taxon>
        <taxon>Sedentaria</taxon>
        <taxon>Canalipalpata</taxon>
        <taxon>Sabellida</taxon>
        <taxon>Siboglinidae</taxon>
        <taxon>Ridgeia</taxon>
    </lineage>
</organism>
<proteinExistence type="predicted"/>
<protein>
    <recommendedName>
        <fullName evidence="4">Secreted protein</fullName>
    </recommendedName>
</protein>
<comment type="caution">
    <text evidence="2">The sequence shown here is derived from an EMBL/GenBank/DDBJ whole genome shotgun (WGS) entry which is preliminary data.</text>
</comment>
<gene>
    <name evidence="2" type="ORF">NP493_265g03066</name>
</gene>
<reference evidence="2" key="1">
    <citation type="journal article" date="2023" name="Mol. Biol. Evol.">
        <title>Third-Generation Sequencing Reveals the Adaptive Role of the Epigenome in Three Deep-Sea Polychaetes.</title>
        <authorList>
            <person name="Perez M."/>
            <person name="Aroh O."/>
            <person name="Sun Y."/>
            <person name="Lan Y."/>
            <person name="Juniper S.K."/>
            <person name="Young C.R."/>
            <person name="Angers B."/>
            <person name="Qian P.Y."/>
        </authorList>
    </citation>
    <scope>NUCLEOTIDE SEQUENCE</scope>
    <source>
        <strain evidence="2">R07B-5</strain>
    </source>
</reference>
<feature type="signal peptide" evidence="1">
    <location>
        <begin position="1"/>
        <end position="23"/>
    </location>
</feature>
<evidence type="ECO:0000313" key="2">
    <source>
        <dbReference type="EMBL" id="KAK2184497.1"/>
    </source>
</evidence>
<keyword evidence="3" id="KW-1185">Reference proteome</keyword>
<accession>A0AAD9NXZ1</accession>
<evidence type="ECO:0000256" key="1">
    <source>
        <dbReference type="SAM" id="SignalP"/>
    </source>
</evidence>